<keyword evidence="3" id="KW-0804">Transcription</keyword>
<name>A0A5B2VHB4_9HYPH</name>
<dbReference type="Pfam" id="PF01614">
    <property type="entry name" value="IclR_C"/>
    <property type="match status" value="1"/>
</dbReference>
<keyword evidence="8" id="KW-1185">Reference proteome</keyword>
<dbReference type="PROSITE" id="PS51078">
    <property type="entry name" value="ICLR_ED"/>
    <property type="match status" value="1"/>
</dbReference>
<dbReference type="InterPro" id="IPR014757">
    <property type="entry name" value="Tscrpt_reg_IclR_C"/>
</dbReference>
<accession>A0A5B2VHB4</accession>
<dbReference type="Proteomes" id="UP000323142">
    <property type="component" value="Unassembled WGS sequence"/>
</dbReference>
<dbReference type="GO" id="GO:0045892">
    <property type="term" value="P:negative regulation of DNA-templated transcription"/>
    <property type="evidence" value="ECO:0007669"/>
    <property type="project" value="TreeGrafter"/>
</dbReference>
<dbReference type="InterPro" id="IPR036388">
    <property type="entry name" value="WH-like_DNA-bd_sf"/>
</dbReference>
<dbReference type="Pfam" id="PF09339">
    <property type="entry name" value="HTH_IclR"/>
    <property type="match status" value="1"/>
</dbReference>
<dbReference type="EMBL" id="VUOA01000018">
    <property type="protein sequence ID" value="KAA2237742.1"/>
    <property type="molecule type" value="Genomic_DNA"/>
</dbReference>
<dbReference type="PANTHER" id="PTHR30136">
    <property type="entry name" value="HELIX-TURN-HELIX TRANSCRIPTIONAL REGULATOR, ICLR FAMILY"/>
    <property type="match status" value="1"/>
</dbReference>
<evidence type="ECO:0000259" key="6">
    <source>
        <dbReference type="PROSITE" id="PS51078"/>
    </source>
</evidence>
<dbReference type="InterPro" id="IPR050707">
    <property type="entry name" value="HTH_MetabolicPath_Reg"/>
</dbReference>
<dbReference type="RefSeq" id="WP_149816708.1">
    <property type="nucleotide sequence ID" value="NZ_VUOA01000018.1"/>
</dbReference>
<evidence type="ECO:0000256" key="3">
    <source>
        <dbReference type="ARBA" id="ARBA00023163"/>
    </source>
</evidence>
<dbReference type="GO" id="GO:0003677">
    <property type="term" value="F:DNA binding"/>
    <property type="evidence" value="ECO:0007669"/>
    <property type="project" value="UniProtKB-KW"/>
</dbReference>
<proteinExistence type="predicted"/>
<dbReference type="PANTHER" id="PTHR30136:SF33">
    <property type="entry name" value="TRANSCRIPTIONAL REGULATORY PROTEIN"/>
    <property type="match status" value="1"/>
</dbReference>
<reference evidence="7 8" key="1">
    <citation type="submission" date="2019-09" db="EMBL/GenBank/DDBJ databases">
        <title>Salinarimonas rosea gen. nov., sp. nov., a new member of the a-2 subgroup of the Proteobacteria.</title>
        <authorList>
            <person name="Liu J."/>
        </authorList>
    </citation>
    <scope>NUCLEOTIDE SEQUENCE [LARGE SCALE GENOMIC DNA]</scope>
    <source>
        <strain evidence="7 8">BN140002</strain>
    </source>
</reference>
<dbReference type="OrthoDB" id="9807558at2"/>
<evidence type="ECO:0000313" key="7">
    <source>
        <dbReference type="EMBL" id="KAA2237742.1"/>
    </source>
</evidence>
<dbReference type="InterPro" id="IPR005471">
    <property type="entry name" value="Tscrpt_reg_IclR_N"/>
</dbReference>
<dbReference type="Gene3D" id="1.10.10.10">
    <property type="entry name" value="Winged helix-like DNA-binding domain superfamily/Winged helix DNA-binding domain"/>
    <property type="match status" value="1"/>
</dbReference>
<feature type="region of interest" description="Disordered" evidence="4">
    <location>
        <begin position="1"/>
        <end position="22"/>
    </location>
</feature>
<evidence type="ECO:0000313" key="8">
    <source>
        <dbReference type="Proteomes" id="UP000323142"/>
    </source>
</evidence>
<dbReference type="AlphaFoldDB" id="A0A5B2VHB4"/>
<dbReference type="SMART" id="SM00346">
    <property type="entry name" value="HTH_ICLR"/>
    <property type="match status" value="1"/>
</dbReference>
<dbReference type="SUPFAM" id="SSF46785">
    <property type="entry name" value="Winged helix' DNA-binding domain"/>
    <property type="match status" value="1"/>
</dbReference>
<feature type="domain" description="HTH iclR-type" evidence="5">
    <location>
        <begin position="32"/>
        <end position="93"/>
    </location>
</feature>
<evidence type="ECO:0000256" key="4">
    <source>
        <dbReference type="SAM" id="MobiDB-lite"/>
    </source>
</evidence>
<evidence type="ECO:0000259" key="5">
    <source>
        <dbReference type="PROSITE" id="PS51077"/>
    </source>
</evidence>
<dbReference type="PROSITE" id="PS51077">
    <property type="entry name" value="HTH_ICLR"/>
    <property type="match status" value="1"/>
</dbReference>
<dbReference type="InterPro" id="IPR029016">
    <property type="entry name" value="GAF-like_dom_sf"/>
</dbReference>
<reference evidence="7 8" key="2">
    <citation type="submission" date="2019-09" db="EMBL/GenBank/DDBJ databases">
        <authorList>
            <person name="Jin C."/>
        </authorList>
    </citation>
    <scope>NUCLEOTIDE SEQUENCE [LARGE SCALE GENOMIC DNA]</scope>
    <source>
        <strain evidence="7 8">BN140002</strain>
    </source>
</reference>
<dbReference type="Gene3D" id="3.30.450.40">
    <property type="match status" value="1"/>
</dbReference>
<gene>
    <name evidence="7" type="ORF">F0L46_08685</name>
</gene>
<dbReference type="InterPro" id="IPR036390">
    <property type="entry name" value="WH_DNA-bd_sf"/>
</dbReference>
<organism evidence="7 8">
    <name type="scientific">Salinarimonas soli</name>
    <dbReference type="NCBI Taxonomy" id="1638099"/>
    <lineage>
        <taxon>Bacteria</taxon>
        <taxon>Pseudomonadati</taxon>
        <taxon>Pseudomonadota</taxon>
        <taxon>Alphaproteobacteria</taxon>
        <taxon>Hyphomicrobiales</taxon>
        <taxon>Salinarimonadaceae</taxon>
        <taxon>Salinarimonas</taxon>
    </lineage>
</organism>
<comment type="caution">
    <text evidence="7">The sequence shown here is derived from an EMBL/GenBank/DDBJ whole genome shotgun (WGS) entry which is preliminary data.</text>
</comment>
<dbReference type="GO" id="GO:0003700">
    <property type="term" value="F:DNA-binding transcription factor activity"/>
    <property type="evidence" value="ECO:0007669"/>
    <property type="project" value="TreeGrafter"/>
</dbReference>
<evidence type="ECO:0000256" key="2">
    <source>
        <dbReference type="ARBA" id="ARBA00023125"/>
    </source>
</evidence>
<protein>
    <submittedName>
        <fullName evidence="7">IclR family transcriptional regulator</fullName>
    </submittedName>
</protein>
<sequence>MRLERRGETPSPTDASVRSIVSEDDPGDRNFVTALARGLEVLRAFDSAKLLGNREIAERTGLPKATVSRLTYTLTRLGYLQHDEQRQAYRLDPRVLGFGFAALTDLGVRDIAHPLMERLARDSGLSCGLGIRDRLSVMYIDMVDGGQAITLRVTVGSRLPLGTSAMGRALLCGLPLPERDHLVGMILDREPDSARRESIVLGIRRSADEIGRTGFCAAIGEWQVDVAGIGVPLVTPAGAFALNLGGPIYRVDRDRLLSEFAPRLVEIARHVRDRLGALRP</sequence>
<feature type="domain" description="IclR-ED" evidence="6">
    <location>
        <begin position="94"/>
        <end position="277"/>
    </location>
</feature>
<keyword evidence="1" id="KW-0805">Transcription regulation</keyword>
<dbReference type="SUPFAM" id="SSF55781">
    <property type="entry name" value="GAF domain-like"/>
    <property type="match status" value="1"/>
</dbReference>
<keyword evidence="2" id="KW-0238">DNA-binding</keyword>
<evidence type="ECO:0000256" key="1">
    <source>
        <dbReference type="ARBA" id="ARBA00023015"/>
    </source>
</evidence>